<dbReference type="CTD" id="20247748"/>
<feature type="region of interest" description="Disordered" evidence="1">
    <location>
        <begin position="1"/>
        <end position="20"/>
    </location>
</feature>
<feature type="compositionally biased region" description="Low complexity" evidence="1">
    <location>
        <begin position="164"/>
        <end position="173"/>
    </location>
</feature>
<organism evidence="2 3">
    <name type="scientific">Lottia gigantea</name>
    <name type="common">Giant owl limpet</name>
    <dbReference type="NCBI Taxonomy" id="225164"/>
    <lineage>
        <taxon>Eukaryota</taxon>
        <taxon>Metazoa</taxon>
        <taxon>Spiralia</taxon>
        <taxon>Lophotrochozoa</taxon>
        <taxon>Mollusca</taxon>
        <taxon>Gastropoda</taxon>
        <taxon>Patellogastropoda</taxon>
        <taxon>Lottioidea</taxon>
        <taxon>Lottiidae</taxon>
        <taxon>Lottia</taxon>
    </lineage>
</organism>
<protein>
    <submittedName>
        <fullName evidence="2">Uncharacterized protein</fullName>
    </submittedName>
</protein>
<dbReference type="GeneID" id="20247748"/>
<evidence type="ECO:0000313" key="3">
    <source>
        <dbReference type="Proteomes" id="UP000030746"/>
    </source>
</evidence>
<evidence type="ECO:0000313" key="2">
    <source>
        <dbReference type="EMBL" id="ESO94050.1"/>
    </source>
</evidence>
<dbReference type="KEGG" id="lgi:LOTGIDRAFT_228690"/>
<dbReference type="HOGENOM" id="CLU_883645_0_0_1"/>
<feature type="compositionally biased region" description="Basic residues" evidence="1">
    <location>
        <begin position="1"/>
        <end position="11"/>
    </location>
</feature>
<feature type="region of interest" description="Disordered" evidence="1">
    <location>
        <begin position="157"/>
        <end position="182"/>
    </location>
</feature>
<accession>V4AFX4</accession>
<sequence>MLKWIKKRTRRTSAPSGGDPSCLSVVKDNDSIFSEDQGFKDEQPLNNQVCPLCRAIKSTDHSADGCLCGQVNLDSSDIIDYDTIKRQTRRVNSVHIKNKLKETLMPTSYLICKTSPLCRSRSDVTGLKYTPIKSEVPKRLSPRSRIPILNPEEFAELSSEDESSGYGDSECSGASQSGYSSDDSLRNLLQNMVINPKSMEPASPISPCASPVPKMGCRAMIQRSSSSNERKNFHRKIAIRSHSLNRAARPSCGVKRSKSRAASFRTERRPELSLLAQQNTIDNKDLGSGYLDIHIDQLAQIRTELQNLYSLDKNM</sequence>
<evidence type="ECO:0000256" key="1">
    <source>
        <dbReference type="SAM" id="MobiDB-lite"/>
    </source>
</evidence>
<dbReference type="AlphaFoldDB" id="V4AFX4"/>
<proteinExistence type="predicted"/>
<gene>
    <name evidence="2" type="ORF">LOTGIDRAFT_228690</name>
</gene>
<name>V4AFX4_LOTGI</name>
<dbReference type="RefSeq" id="XP_009055659.1">
    <property type="nucleotide sequence ID" value="XM_009057411.1"/>
</dbReference>
<dbReference type="EMBL" id="KB201890">
    <property type="protein sequence ID" value="ESO94050.1"/>
    <property type="molecule type" value="Genomic_DNA"/>
</dbReference>
<reference evidence="2 3" key="1">
    <citation type="journal article" date="2013" name="Nature">
        <title>Insights into bilaterian evolution from three spiralian genomes.</title>
        <authorList>
            <person name="Simakov O."/>
            <person name="Marletaz F."/>
            <person name="Cho S.J."/>
            <person name="Edsinger-Gonzales E."/>
            <person name="Havlak P."/>
            <person name="Hellsten U."/>
            <person name="Kuo D.H."/>
            <person name="Larsson T."/>
            <person name="Lv J."/>
            <person name="Arendt D."/>
            <person name="Savage R."/>
            <person name="Osoegawa K."/>
            <person name="de Jong P."/>
            <person name="Grimwood J."/>
            <person name="Chapman J.A."/>
            <person name="Shapiro H."/>
            <person name="Aerts A."/>
            <person name="Otillar R.P."/>
            <person name="Terry A.Y."/>
            <person name="Boore J.L."/>
            <person name="Grigoriev I.V."/>
            <person name="Lindberg D.R."/>
            <person name="Seaver E.C."/>
            <person name="Weisblat D.A."/>
            <person name="Putnam N.H."/>
            <person name="Rokhsar D.S."/>
        </authorList>
    </citation>
    <scope>NUCLEOTIDE SEQUENCE [LARGE SCALE GENOMIC DNA]</scope>
</reference>
<keyword evidence="3" id="KW-1185">Reference proteome</keyword>
<dbReference type="Proteomes" id="UP000030746">
    <property type="component" value="Unassembled WGS sequence"/>
</dbReference>